<comment type="caution">
    <text evidence="2">The sequence shown here is derived from an EMBL/GenBank/DDBJ whole genome shotgun (WGS) entry which is preliminary data.</text>
</comment>
<protein>
    <submittedName>
        <fullName evidence="2">Uncharacterized protein</fullName>
    </submittedName>
</protein>
<dbReference type="RefSeq" id="WP_248736806.1">
    <property type="nucleotide sequence ID" value="NZ_CALBWS010000029.1"/>
</dbReference>
<keyword evidence="1" id="KW-0812">Transmembrane</keyword>
<name>A0ABN8KRQ9_9BACI</name>
<keyword evidence="1" id="KW-1133">Transmembrane helix</keyword>
<proteinExistence type="predicted"/>
<dbReference type="EMBL" id="CALBWS010000029">
    <property type="protein sequence ID" value="CAH2716551.1"/>
    <property type="molecule type" value="Genomic_DNA"/>
</dbReference>
<feature type="transmembrane region" description="Helical" evidence="1">
    <location>
        <begin position="7"/>
        <end position="26"/>
    </location>
</feature>
<evidence type="ECO:0000313" key="2">
    <source>
        <dbReference type="EMBL" id="CAH2716551.1"/>
    </source>
</evidence>
<keyword evidence="1" id="KW-0472">Membrane</keyword>
<accession>A0ABN8KRQ9</accession>
<reference evidence="2" key="1">
    <citation type="submission" date="2022-04" db="EMBL/GenBank/DDBJ databases">
        <authorList>
            <person name="Criscuolo A."/>
        </authorList>
    </citation>
    <scope>NUCLEOTIDE SEQUENCE</scope>
    <source>
        <strain evidence="2">CIP111895</strain>
    </source>
</reference>
<evidence type="ECO:0000256" key="1">
    <source>
        <dbReference type="SAM" id="Phobius"/>
    </source>
</evidence>
<evidence type="ECO:0000313" key="3">
    <source>
        <dbReference type="Proteomes" id="UP000838308"/>
    </source>
</evidence>
<sequence length="128" mass="14252">MKNKRKTILITIIVIFIVFMAGGLILDTVIGGACGNNILEKVSSPSGDQVAYVFVRDCGATTGYSPQLSILNKDENLENEGGNTFRSNNSFSIEWLYEKNLKVIYDKSSKTYEMDKRVNGIKIKYVGE</sequence>
<keyword evidence="3" id="KW-1185">Reference proteome</keyword>
<dbReference type="Proteomes" id="UP000838308">
    <property type="component" value="Unassembled WGS sequence"/>
</dbReference>
<organism evidence="2 3">
    <name type="scientific">Neobacillus rhizosphaerae</name>
    <dbReference type="NCBI Taxonomy" id="2880965"/>
    <lineage>
        <taxon>Bacteria</taxon>
        <taxon>Bacillati</taxon>
        <taxon>Bacillota</taxon>
        <taxon>Bacilli</taxon>
        <taxon>Bacillales</taxon>
        <taxon>Bacillaceae</taxon>
        <taxon>Neobacillus</taxon>
    </lineage>
</organism>
<gene>
    <name evidence="2" type="ORF">BACCIP111895_03738</name>
</gene>